<dbReference type="PANTHER" id="PTHR10816:SF19">
    <property type="entry name" value="PROTEIN INTERACTING WITH TTK69 AND SIN3A, ISOFORM D"/>
    <property type="match status" value="1"/>
</dbReference>
<feature type="compositionally biased region" description="Low complexity" evidence="4">
    <location>
        <begin position="64"/>
        <end position="87"/>
    </location>
</feature>
<dbReference type="InterPro" id="IPR057414">
    <property type="entry name" value="Zf-C3HC4_IRF-2BP1_2"/>
</dbReference>
<protein>
    <recommendedName>
        <fullName evidence="5">Interferon regulatory factor 2-binding protein 1/2-like C3HC4 zinc finger domain-containing protein</fullName>
    </recommendedName>
</protein>
<evidence type="ECO:0000256" key="3">
    <source>
        <dbReference type="ARBA" id="ARBA00023242"/>
    </source>
</evidence>
<evidence type="ECO:0000256" key="1">
    <source>
        <dbReference type="ARBA" id="ARBA00004123"/>
    </source>
</evidence>
<dbReference type="SUPFAM" id="SSF57850">
    <property type="entry name" value="RING/U-box"/>
    <property type="match status" value="1"/>
</dbReference>
<comment type="subcellular location">
    <subcellularLocation>
        <location evidence="1">Nucleus</location>
    </subcellularLocation>
</comment>
<keyword evidence="3" id="KW-0539">Nucleus</keyword>
<feature type="domain" description="Interferon regulatory factor 2-binding protein 1/2-like C3HC4 zinc finger" evidence="5">
    <location>
        <begin position="134"/>
        <end position="205"/>
    </location>
</feature>
<dbReference type="GO" id="GO:0006357">
    <property type="term" value="P:regulation of transcription by RNA polymerase II"/>
    <property type="evidence" value="ECO:0007669"/>
    <property type="project" value="TreeGrafter"/>
</dbReference>
<dbReference type="InterPro" id="IPR044882">
    <property type="entry name" value="I2BP1/2_C3HC4-RING_sf"/>
</dbReference>
<dbReference type="Gene3D" id="1.10.10.1580">
    <property type="entry name" value="Interferon regulatory factor 2-binding protein"/>
    <property type="match status" value="1"/>
</dbReference>
<sequence length="217" mass="22056">MKGYPGVPMSGGNGGSAGSPLGPRTGSPPDPQQPSAQQQQGSNNGQSPMAALMSVADNLPPGSPRSSSSGRRSSGSRHVSSTTVTSSEAANTNAVSGGTEGSGTPTGPESGSSAAPGTGSINGATGTVPSTTTLKCTLCQERLEDTHFVQCPSVPHHKFCFPCSRDSIKRQGAGSEVYCPSGEKCPLANSIVPWAFMQGEIATILGEEYKAKKERET</sequence>
<dbReference type="FunFam" id="1.10.10.1580:FF:000001">
    <property type="entry name" value="interferon regulatory factor 2-binding protein 2"/>
    <property type="match status" value="1"/>
</dbReference>
<gene>
    <name evidence="6" type="ORF">TDIB3V08_LOCUS3211</name>
</gene>
<feature type="compositionally biased region" description="Low complexity" evidence="4">
    <location>
        <begin position="33"/>
        <end position="48"/>
    </location>
</feature>
<evidence type="ECO:0000313" key="6">
    <source>
        <dbReference type="EMBL" id="CAD7196885.1"/>
    </source>
</evidence>
<dbReference type="AlphaFoldDB" id="A0A7R8VEC8"/>
<dbReference type="Pfam" id="PF25454">
    <property type="entry name" value="zf-C3HC4_IRF-2BP1_2"/>
    <property type="match status" value="1"/>
</dbReference>
<evidence type="ECO:0000256" key="2">
    <source>
        <dbReference type="ARBA" id="ARBA00010802"/>
    </source>
</evidence>
<name>A0A7R8VEC8_TIMDO</name>
<evidence type="ECO:0000256" key="4">
    <source>
        <dbReference type="SAM" id="MobiDB-lite"/>
    </source>
</evidence>
<dbReference type="CDD" id="cd16511">
    <property type="entry name" value="vRING-HC_IRF2BP1-like"/>
    <property type="match status" value="1"/>
</dbReference>
<comment type="similarity">
    <text evidence="2">Belongs to the IRF2BP family.</text>
</comment>
<accession>A0A7R8VEC8</accession>
<evidence type="ECO:0000259" key="5">
    <source>
        <dbReference type="Pfam" id="PF25454"/>
    </source>
</evidence>
<feature type="region of interest" description="Disordered" evidence="4">
    <location>
        <begin position="1"/>
        <end position="127"/>
    </location>
</feature>
<dbReference type="GO" id="GO:0003714">
    <property type="term" value="F:transcription corepressor activity"/>
    <property type="evidence" value="ECO:0007669"/>
    <property type="project" value="TreeGrafter"/>
</dbReference>
<feature type="compositionally biased region" description="Low complexity" evidence="4">
    <location>
        <begin position="102"/>
        <end position="113"/>
    </location>
</feature>
<organism evidence="6">
    <name type="scientific">Timema douglasi</name>
    <name type="common">Walking stick</name>
    <dbReference type="NCBI Taxonomy" id="61478"/>
    <lineage>
        <taxon>Eukaryota</taxon>
        <taxon>Metazoa</taxon>
        <taxon>Ecdysozoa</taxon>
        <taxon>Arthropoda</taxon>
        <taxon>Hexapoda</taxon>
        <taxon>Insecta</taxon>
        <taxon>Pterygota</taxon>
        <taxon>Neoptera</taxon>
        <taxon>Polyneoptera</taxon>
        <taxon>Phasmatodea</taxon>
        <taxon>Timematodea</taxon>
        <taxon>Timematoidea</taxon>
        <taxon>Timematidae</taxon>
        <taxon>Timema</taxon>
    </lineage>
</organism>
<proteinExistence type="inferred from homology"/>
<dbReference type="EMBL" id="OA565370">
    <property type="protein sequence ID" value="CAD7196885.1"/>
    <property type="molecule type" value="Genomic_DNA"/>
</dbReference>
<dbReference type="GO" id="GO:0005634">
    <property type="term" value="C:nucleus"/>
    <property type="evidence" value="ECO:0007669"/>
    <property type="project" value="UniProtKB-SubCell"/>
</dbReference>
<dbReference type="PANTHER" id="PTHR10816">
    <property type="entry name" value="MYELIN TRANSCRIPTION FACTOR 1-RELATED"/>
    <property type="match status" value="1"/>
</dbReference>
<reference evidence="6" key="1">
    <citation type="submission" date="2020-11" db="EMBL/GenBank/DDBJ databases">
        <authorList>
            <person name="Tran Van P."/>
        </authorList>
    </citation>
    <scope>NUCLEOTIDE SEQUENCE</scope>
</reference>